<dbReference type="EMBL" id="BAAARV010000072">
    <property type="protein sequence ID" value="GAA2371895.1"/>
    <property type="molecule type" value="Genomic_DNA"/>
</dbReference>
<reference evidence="2" key="1">
    <citation type="journal article" date="2019" name="Int. J. Syst. Evol. Microbiol.">
        <title>The Global Catalogue of Microorganisms (GCM) 10K type strain sequencing project: providing services to taxonomists for standard genome sequencing and annotation.</title>
        <authorList>
            <consortium name="The Broad Institute Genomics Platform"/>
            <consortium name="The Broad Institute Genome Sequencing Center for Infectious Disease"/>
            <person name="Wu L."/>
            <person name="Ma J."/>
        </authorList>
    </citation>
    <scope>NUCLEOTIDE SEQUENCE [LARGE SCALE GENOMIC DNA]</scope>
    <source>
        <strain evidence="2">JCM 3272</strain>
    </source>
</reference>
<dbReference type="RefSeq" id="WP_344617260.1">
    <property type="nucleotide sequence ID" value="NZ_BAAARV010000072.1"/>
</dbReference>
<organism evidence="1 2">
    <name type="scientific">Dactylosporangium salmoneum</name>
    <dbReference type="NCBI Taxonomy" id="53361"/>
    <lineage>
        <taxon>Bacteria</taxon>
        <taxon>Bacillati</taxon>
        <taxon>Actinomycetota</taxon>
        <taxon>Actinomycetes</taxon>
        <taxon>Micromonosporales</taxon>
        <taxon>Micromonosporaceae</taxon>
        <taxon>Dactylosporangium</taxon>
    </lineage>
</organism>
<name>A0ABP5U8V1_9ACTN</name>
<gene>
    <name evidence="1" type="ORF">GCM10010170_073860</name>
</gene>
<sequence>MPGDPDGEEKATMVKKILRWGGLAFLVFFVAYRPHSAANVVTTIGGSLLDIANGFGDFFASLGGS</sequence>
<protein>
    <submittedName>
        <fullName evidence="1">Uncharacterized protein</fullName>
    </submittedName>
</protein>
<dbReference type="Proteomes" id="UP001501444">
    <property type="component" value="Unassembled WGS sequence"/>
</dbReference>
<proteinExistence type="predicted"/>
<evidence type="ECO:0000313" key="2">
    <source>
        <dbReference type="Proteomes" id="UP001501444"/>
    </source>
</evidence>
<keyword evidence="2" id="KW-1185">Reference proteome</keyword>
<comment type="caution">
    <text evidence="1">The sequence shown here is derived from an EMBL/GenBank/DDBJ whole genome shotgun (WGS) entry which is preliminary data.</text>
</comment>
<evidence type="ECO:0000313" key="1">
    <source>
        <dbReference type="EMBL" id="GAA2371895.1"/>
    </source>
</evidence>
<accession>A0ABP5U8V1</accession>